<keyword evidence="4 5" id="KW-0472">Membrane</keyword>
<reference evidence="6" key="1">
    <citation type="submission" date="2020-01" db="EMBL/GenBank/DDBJ databases">
        <authorList>
            <person name="Mishra B."/>
        </authorList>
    </citation>
    <scope>NUCLEOTIDE SEQUENCE [LARGE SCALE GENOMIC DNA]</scope>
</reference>
<dbReference type="EMBL" id="CACVBM020001118">
    <property type="protein sequence ID" value="CAA7032192.1"/>
    <property type="molecule type" value="Genomic_DNA"/>
</dbReference>
<evidence type="ECO:0000256" key="5">
    <source>
        <dbReference type="SAM" id="Phobius"/>
    </source>
</evidence>
<dbReference type="GO" id="GO:0016020">
    <property type="term" value="C:membrane"/>
    <property type="evidence" value="ECO:0007669"/>
    <property type="project" value="UniProtKB-SubCell"/>
</dbReference>
<dbReference type="InterPro" id="IPR006603">
    <property type="entry name" value="PQ-loop_rpt"/>
</dbReference>
<sequence>MILYCAIAIVLSAPIDPRVLEALYDWRHLVFLAARLPQIWMNLRSKSTGQLSFWTCLMNLVGSMASTFTSSLEVNASFSMVLGLVLLVFADGIIMSQILLYRTKGKEEENDSMKRKKKLCKLVIVKKIR</sequence>
<name>A0A6D2IP33_9BRAS</name>
<dbReference type="SMART" id="SM00679">
    <property type="entry name" value="CTNS"/>
    <property type="match status" value="1"/>
</dbReference>
<gene>
    <name evidence="6" type="ORF">MERR_LOCUS19427</name>
</gene>
<keyword evidence="2 5" id="KW-0812">Transmembrane</keyword>
<protein>
    <submittedName>
        <fullName evidence="6">Uncharacterized protein</fullName>
    </submittedName>
</protein>
<proteinExistence type="predicted"/>
<accession>A0A6D2IP33</accession>
<comment type="subcellular location">
    <subcellularLocation>
        <location evidence="1">Membrane</location>
        <topology evidence="1">Multi-pass membrane protein</topology>
    </subcellularLocation>
</comment>
<evidence type="ECO:0000256" key="2">
    <source>
        <dbReference type="ARBA" id="ARBA00022692"/>
    </source>
</evidence>
<evidence type="ECO:0000313" key="6">
    <source>
        <dbReference type="EMBL" id="CAA7032192.1"/>
    </source>
</evidence>
<comment type="caution">
    <text evidence="6">The sequence shown here is derived from an EMBL/GenBank/DDBJ whole genome shotgun (WGS) entry which is preliminary data.</text>
</comment>
<dbReference type="Proteomes" id="UP000467841">
    <property type="component" value="Unassembled WGS sequence"/>
</dbReference>
<dbReference type="Gene3D" id="1.20.1280.290">
    <property type="match status" value="1"/>
</dbReference>
<dbReference type="OrthoDB" id="271506at2759"/>
<organism evidence="6 7">
    <name type="scientific">Microthlaspi erraticum</name>
    <dbReference type="NCBI Taxonomy" id="1685480"/>
    <lineage>
        <taxon>Eukaryota</taxon>
        <taxon>Viridiplantae</taxon>
        <taxon>Streptophyta</taxon>
        <taxon>Embryophyta</taxon>
        <taxon>Tracheophyta</taxon>
        <taxon>Spermatophyta</taxon>
        <taxon>Magnoliopsida</taxon>
        <taxon>eudicotyledons</taxon>
        <taxon>Gunneridae</taxon>
        <taxon>Pentapetalae</taxon>
        <taxon>rosids</taxon>
        <taxon>malvids</taxon>
        <taxon>Brassicales</taxon>
        <taxon>Brassicaceae</taxon>
        <taxon>Coluteocarpeae</taxon>
        <taxon>Microthlaspi</taxon>
    </lineage>
</organism>
<evidence type="ECO:0000256" key="3">
    <source>
        <dbReference type="ARBA" id="ARBA00022989"/>
    </source>
</evidence>
<dbReference type="Pfam" id="PF04193">
    <property type="entry name" value="PQ-loop"/>
    <property type="match status" value="1"/>
</dbReference>
<evidence type="ECO:0000313" key="7">
    <source>
        <dbReference type="Proteomes" id="UP000467841"/>
    </source>
</evidence>
<evidence type="ECO:0000256" key="1">
    <source>
        <dbReference type="ARBA" id="ARBA00004141"/>
    </source>
</evidence>
<dbReference type="PANTHER" id="PTHR12226">
    <property type="entry name" value="MANNOSE-P-DOLICHOL UTILIZATION DEFECT 1 LEC35 -RELATED"/>
    <property type="match status" value="1"/>
</dbReference>
<evidence type="ECO:0000256" key="4">
    <source>
        <dbReference type="ARBA" id="ARBA00023136"/>
    </source>
</evidence>
<keyword evidence="7" id="KW-1185">Reference proteome</keyword>
<keyword evidence="3 5" id="KW-1133">Transmembrane helix</keyword>
<dbReference type="AlphaFoldDB" id="A0A6D2IP33"/>
<feature type="transmembrane region" description="Helical" evidence="5">
    <location>
        <begin position="51"/>
        <end position="72"/>
    </location>
</feature>
<dbReference type="PANTHER" id="PTHR12226:SF4">
    <property type="entry name" value="MANNOSE-P-DOLICHOL UTILIZATION DEFECT 1 PROTEIN HOMOLOG 1"/>
    <property type="match status" value="1"/>
</dbReference>
<feature type="transmembrane region" description="Helical" evidence="5">
    <location>
        <begin position="78"/>
        <end position="101"/>
    </location>
</feature>
<dbReference type="InterPro" id="IPR016817">
    <property type="entry name" value="MannP-dilichol_defect-1"/>
</dbReference>